<reference evidence="5 6" key="1">
    <citation type="submission" date="2017-05" db="EMBL/GenBank/DDBJ databases">
        <title>Draft genome sequence of Elsinoe australis.</title>
        <authorList>
            <person name="Cheng Q."/>
        </authorList>
    </citation>
    <scope>NUCLEOTIDE SEQUENCE [LARGE SCALE GENOMIC DNA]</scope>
    <source>
        <strain evidence="5 6">NL1</strain>
    </source>
</reference>
<dbReference type="PROSITE" id="PS50089">
    <property type="entry name" value="ZF_RING_2"/>
    <property type="match status" value="1"/>
</dbReference>
<name>A0A2P7YEZ0_9PEZI</name>
<dbReference type="AlphaFoldDB" id="A0A2P7YEZ0"/>
<dbReference type="InterPro" id="IPR013083">
    <property type="entry name" value="Znf_RING/FYVE/PHD"/>
</dbReference>
<dbReference type="InterPro" id="IPR007527">
    <property type="entry name" value="Znf_SWIM"/>
</dbReference>
<feature type="compositionally biased region" description="Basic and acidic residues" evidence="2">
    <location>
        <begin position="106"/>
        <end position="117"/>
    </location>
</feature>
<evidence type="ECO:0000259" key="3">
    <source>
        <dbReference type="PROSITE" id="PS50089"/>
    </source>
</evidence>
<dbReference type="Pfam" id="PF04434">
    <property type="entry name" value="SWIM"/>
    <property type="match status" value="1"/>
</dbReference>
<keyword evidence="1" id="KW-0862">Zinc</keyword>
<evidence type="ECO:0000259" key="4">
    <source>
        <dbReference type="PROSITE" id="PS50966"/>
    </source>
</evidence>
<sequence>MPRIPNPAREMGYPGALPPMSTSPPLKRKRDSGFDATDTKAFKKQDITSRSQRKQKSVDVVDLTNDDGPAFVHSSLTAGKKRKTKSAAPASAETPKKKSRSQSIKSQEEKRLAKFREKPPQKYWDYHSRALTQRMFVLNRNRGNADDCPHGTPDCPSETVQLAGSTGNVYTINITHKPSCTCPDFTKGNKQCKHIIYVLVQVLKAPSHLAFQLALLTSELREIFDNAGPLPVETISDEDKDGNRRPVEGDCPICCCDLDDGKEEVVWCKAACGNNLHKTCFDQWAASRRGQKVTCPYCRTAWSEGGDLKTMSKKGSVGREGYVNLASELGLSGQRDYSSYNSFWVRRQMRDGLIEEDWDEPEY</sequence>
<feature type="domain" description="SWIM-type" evidence="4">
    <location>
        <begin position="170"/>
        <end position="203"/>
    </location>
</feature>
<dbReference type="STRING" id="40998.A0A2P7YEZ0"/>
<dbReference type="Pfam" id="PF13639">
    <property type="entry name" value="zf-RING_2"/>
    <property type="match status" value="1"/>
</dbReference>
<feature type="domain" description="RING-type" evidence="3">
    <location>
        <begin position="251"/>
        <end position="299"/>
    </location>
</feature>
<comment type="caution">
    <text evidence="5">The sequence shown here is derived from an EMBL/GenBank/DDBJ whole genome shotgun (WGS) entry which is preliminary data.</text>
</comment>
<evidence type="ECO:0000256" key="2">
    <source>
        <dbReference type="SAM" id="MobiDB-lite"/>
    </source>
</evidence>
<dbReference type="PROSITE" id="PS50966">
    <property type="entry name" value="ZF_SWIM"/>
    <property type="match status" value="1"/>
</dbReference>
<accession>A0A2P7YEZ0</accession>
<dbReference type="InterPro" id="IPR001841">
    <property type="entry name" value="Znf_RING"/>
</dbReference>
<dbReference type="Gene3D" id="3.30.40.10">
    <property type="entry name" value="Zinc/RING finger domain, C3HC4 (zinc finger)"/>
    <property type="match status" value="1"/>
</dbReference>
<gene>
    <name evidence="5" type="ORF">B9Z65_8857</name>
</gene>
<dbReference type="SMART" id="SM01197">
    <property type="entry name" value="FANCL_C"/>
    <property type="match status" value="1"/>
</dbReference>
<proteinExistence type="predicted"/>
<keyword evidence="6" id="KW-1185">Reference proteome</keyword>
<dbReference type="PANTHER" id="PTHR21540">
    <property type="entry name" value="RING FINGER AND SWIM DOMAIN-CONTAINING PROTEIN 2"/>
    <property type="match status" value="1"/>
</dbReference>
<dbReference type="Proteomes" id="UP000243723">
    <property type="component" value="Unassembled WGS sequence"/>
</dbReference>
<dbReference type="SUPFAM" id="SSF57850">
    <property type="entry name" value="RING/U-box"/>
    <property type="match status" value="1"/>
</dbReference>
<feature type="region of interest" description="Disordered" evidence="2">
    <location>
        <begin position="1"/>
        <end position="117"/>
    </location>
</feature>
<dbReference type="GO" id="GO:0061630">
    <property type="term" value="F:ubiquitin protein ligase activity"/>
    <property type="evidence" value="ECO:0007669"/>
    <property type="project" value="InterPro"/>
</dbReference>
<dbReference type="PANTHER" id="PTHR21540:SF0">
    <property type="entry name" value="PHD FAMILY PROTEIN"/>
    <property type="match status" value="1"/>
</dbReference>
<evidence type="ECO:0000313" key="5">
    <source>
        <dbReference type="EMBL" id="PSK34531.1"/>
    </source>
</evidence>
<organism evidence="5 6">
    <name type="scientific">Elsinoe australis</name>
    <dbReference type="NCBI Taxonomy" id="40998"/>
    <lineage>
        <taxon>Eukaryota</taxon>
        <taxon>Fungi</taxon>
        <taxon>Dikarya</taxon>
        <taxon>Ascomycota</taxon>
        <taxon>Pezizomycotina</taxon>
        <taxon>Dothideomycetes</taxon>
        <taxon>Dothideomycetidae</taxon>
        <taxon>Myriangiales</taxon>
        <taxon>Elsinoaceae</taxon>
        <taxon>Elsinoe</taxon>
    </lineage>
</organism>
<protein>
    <submittedName>
        <fullName evidence="5">Uncharacterized protein</fullName>
    </submittedName>
</protein>
<keyword evidence="1" id="KW-0479">Metal-binding</keyword>
<dbReference type="OrthoDB" id="2122982at2759"/>
<dbReference type="GO" id="GO:0008270">
    <property type="term" value="F:zinc ion binding"/>
    <property type="evidence" value="ECO:0007669"/>
    <property type="project" value="UniProtKB-KW"/>
</dbReference>
<evidence type="ECO:0000256" key="1">
    <source>
        <dbReference type="PROSITE-ProRule" id="PRU00175"/>
    </source>
</evidence>
<dbReference type="CDD" id="cd16494">
    <property type="entry name" value="RING-CH-C4HC3_ZSWM2"/>
    <property type="match status" value="1"/>
</dbReference>
<feature type="compositionally biased region" description="Basic and acidic residues" evidence="2">
    <location>
        <begin position="31"/>
        <end position="47"/>
    </location>
</feature>
<dbReference type="EMBL" id="NHZQ01000447">
    <property type="protein sequence ID" value="PSK34531.1"/>
    <property type="molecule type" value="Genomic_DNA"/>
</dbReference>
<dbReference type="InterPro" id="IPR039903">
    <property type="entry name" value="Zswim2"/>
</dbReference>
<keyword evidence="1" id="KW-0863">Zinc-finger</keyword>
<evidence type="ECO:0000313" key="6">
    <source>
        <dbReference type="Proteomes" id="UP000243723"/>
    </source>
</evidence>